<feature type="compositionally biased region" description="Basic and acidic residues" evidence="1">
    <location>
        <begin position="1252"/>
        <end position="1266"/>
    </location>
</feature>
<feature type="region of interest" description="Disordered" evidence="1">
    <location>
        <begin position="1"/>
        <end position="35"/>
    </location>
</feature>
<feature type="region of interest" description="Disordered" evidence="1">
    <location>
        <begin position="1002"/>
        <end position="1402"/>
    </location>
</feature>
<feature type="compositionally biased region" description="Low complexity" evidence="1">
    <location>
        <begin position="21"/>
        <end position="35"/>
    </location>
</feature>
<evidence type="ECO:0000256" key="1">
    <source>
        <dbReference type="SAM" id="MobiDB-lite"/>
    </source>
</evidence>
<dbReference type="CDD" id="cd22265">
    <property type="entry name" value="UDM1_RNF168"/>
    <property type="match status" value="1"/>
</dbReference>
<organism evidence="2 3">
    <name type="scientific">Paxillus rubicundulus Ve08.2h10</name>
    <dbReference type="NCBI Taxonomy" id="930991"/>
    <lineage>
        <taxon>Eukaryota</taxon>
        <taxon>Fungi</taxon>
        <taxon>Dikarya</taxon>
        <taxon>Basidiomycota</taxon>
        <taxon>Agaricomycotina</taxon>
        <taxon>Agaricomycetes</taxon>
        <taxon>Agaricomycetidae</taxon>
        <taxon>Boletales</taxon>
        <taxon>Paxilineae</taxon>
        <taxon>Paxillaceae</taxon>
        <taxon>Paxillus</taxon>
    </lineage>
</organism>
<feature type="compositionally biased region" description="Low complexity" evidence="1">
    <location>
        <begin position="306"/>
        <end position="319"/>
    </location>
</feature>
<sequence>MTESMFGRPSQHLLPFQPQPADAAGTTTANTGLQTTAVDPAAPRFEDFRFNSIGKQPGLLSRISQPNSENAHYHSPTLSRTSVSPPPFNPNDIQPQPKMSSRPTLFQQLTGGRTQINASTSNNSGNVTLATTAQIPPPRPRINRAQHAAEENPGAGSRSSLIPPIEFLPSTPQLADSSPPGGVVTVSESVHKPMTEKTNETSELLYPASPVSHQAGTSKSADASAGAVLGADSLAFPLPVSHSTLHTPTSISRGASPSFAAADVMMQDLPQPPSSAMPTFDLSLSRRQARLQAISNNIANLASQLPLSSSLSPSRSPSLTEIRGALTPQGPSQPQQGPGSVTLRLPYLSRNQSPSGMNGDSNDPQTEINSNDLALALTASSSALTREFHTQTRNILEAVRNLNLACSVAHGTQLDTENALALQIRAFEDRRAMFELQKQTQQAALQAEFRQLHEKRGQLSMKEASLVAWEKDNRAKEEARMAKHAELQAKEEERGADNEKRRQEEQEQIARALEELRALRAGGQFWERIESAVPDDLPTEPQEGMSEEEVKAIKHRKDLMGAVEDIRREHNQKVEMLEESTRSLRRFQAARKKSEVEERLTAEAERARQAAEQEQRYREAVKAQLQRRKAELPNQQRHAQPLAEQVHLETQAQALDAQVDQEEYEKNRAGVTTQGHQAIIDNATRLRAAREGNPLPPPEVNNALEADDITTAAAASFPLLNVASMGTQMPVRVLQQVPPSKKVVPISGGVMLSASNSQTSLPPKAPARQSPSSSSSSELAQENTKMTGNFSKAPSFVSASTDAGRHVQIDTPLFPILLASELNTAAVANANAHLPSTPPTGQKPTFTPNPKSQTLLDVGNGGSRELNIGPPTGVSPAQRSVNLRHLMKSRSRVEENGSGDRSVRSSVKSEETPHFLWKKEERDDHPLPREPERTPTSSRQHHTAVHQTEVTTVPISFPSRPAVLVPPRPQIQMKLAFKPTPSSPSQATEGHELPFTGVAAEGVGDQQSQTQQAPASFPRASPNPWVMDAAAEHQEWAPVLTPPPPSQDPNSLILGLSDTGSHSTEPHCTLGEKGIAGRYDGHETRGDFSSLSQAQARSASPEPLSGTLSHETVGEDHPRHKRKLSDENRKKPKRNNTRRPPPVIVDYYSPPSVSRPVPSPSQSYRPSGDFSCPLTTSDVPQVESMRAPSPVAGRKRPSDIHDNEHDHRSRRLRGDSRTSHDRDREAWYRDKERRPRHPDLDERRNISQALPDHPRQHPPDNRRVISERPSAPPPPEKSTVSWEYRRSENEEIRYQQYQPIAGARGQTGDQYRLTDGRPAQPYDRSMPERGEGQHDPSLLARMSDKQYFPPSTHTRGRGRGDSGRGRGESVRGRADSRGRVVPGLLERLTSGRSSLKDRLGQM</sequence>
<feature type="region of interest" description="Disordered" evidence="1">
    <location>
        <begin position="478"/>
        <end position="507"/>
    </location>
</feature>
<dbReference type="InParanoid" id="A0A0D0DZN9"/>
<feature type="compositionally biased region" description="Basic and acidic residues" evidence="1">
    <location>
        <begin position="1196"/>
        <end position="1245"/>
    </location>
</feature>
<protein>
    <submittedName>
        <fullName evidence="2">Uncharacterized protein</fullName>
    </submittedName>
</protein>
<evidence type="ECO:0000313" key="2">
    <source>
        <dbReference type="EMBL" id="KIK92664.1"/>
    </source>
</evidence>
<feature type="compositionally biased region" description="Polar residues" evidence="1">
    <location>
        <begin position="91"/>
        <end position="100"/>
    </location>
</feature>
<dbReference type="EMBL" id="KN825256">
    <property type="protein sequence ID" value="KIK92664.1"/>
    <property type="molecule type" value="Genomic_DNA"/>
</dbReference>
<feature type="compositionally biased region" description="Basic and acidic residues" evidence="1">
    <location>
        <begin position="1325"/>
        <end position="1334"/>
    </location>
</feature>
<feature type="compositionally biased region" description="Basic and acidic residues" evidence="1">
    <location>
        <begin position="1112"/>
        <end position="1129"/>
    </location>
</feature>
<feature type="region of interest" description="Disordered" evidence="1">
    <location>
        <begin position="57"/>
        <end position="100"/>
    </location>
</feature>
<feature type="compositionally biased region" description="Polar residues" evidence="1">
    <location>
        <begin position="117"/>
        <end position="134"/>
    </location>
</feature>
<feature type="compositionally biased region" description="Basic and acidic residues" evidence="1">
    <location>
        <begin position="901"/>
        <end position="933"/>
    </location>
</feature>
<feature type="compositionally biased region" description="Low complexity" evidence="1">
    <location>
        <begin position="1089"/>
        <end position="1100"/>
    </location>
</feature>
<feature type="compositionally biased region" description="Low complexity" evidence="1">
    <location>
        <begin position="328"/>
        <end position="340"/>
    </location>
</feature>
<feature type="region of interest" description="Disordered" evidence="1">
    <location>
        <begin position="117"/>
        <end position="184"/>
    </location>
</feature>
<feature type="region of interest" description="Disordered" evidence="1">
    <location>
        <begin position="610"/>
        <end position="640"/>
    </location>
</feature>
<feature type="region of interest" description="Disordered" evidence="1">
    <location>
        <begin position="831"/>
        <end position="949"/>
    </location>
</feature>
<name>A0A0D0DZN9_9AGAM</name>
<dbReference type="OrthoDB" id="2689321at2759"/>
<feature type="compositionally biased region" description="Basic and acidic residues" evidence="1">
    <location>
        <begin position="1283"/>
        <end position="1293"/>
    </location>
</feature>
<feature type="region of interest" description="Disordered" evidence="1">
    <location>
        <begin position="754"/>
        <end position="792"/>
    </location>
</feature>
<feature type="compositionally biased region" description="Low complexity" evidence="1">
    <location>
        <begin position="1148"/>
        <end position="1167"/>
    </location>
</feature>
<feature type="compositionally biased region" description="Polar residues" evidence="1">
    <location>
        <begin position="62"/>
        <end position="83"/>
    </location>
</feature>
<feature type="compositionally biased region" description="Polar residues" evidence="1">
    <location>
        <begin position="1005"/>
        <end position="1014"/>
    </location>
</feature>
<proteinExistence type="predicted"/>
<accession>A0A0D0DZN9</accession>
<feature type="compositionally biased region" description="Basic and acidic residues" evidence="1">
    <location>
        <begin position="610"/>
        <end position="621"/>
    </location>
</feature>
<feature type="compositionally biased region" description="Polar residues" evidence="1">
    <location>
        <begin position="349"/>
        <end position="368"/>
    </location>
</feature>
<reference evidence="3" key="2">
    <citation type="submission" date="2015-01" db="EMBL/GenBank/DDBJ databases">
        <title>Evolutionary Origins and Diversification of the Mycorrhizal Mutualists.</title>
        <authorList>
            <consortium name="DOE Joint Genome Institute"/>
            <consortium name="Mycorrhizal Genomics Consortium"/>
            <person name="Kohler A."/>
            <person name="Kuo A."/>
            <person name="Nagy L.G."/>
            <person name="Floudas D."/>
            <person name="Copeland A."/>
            <person name="Barry K.W."/>
            <person name="Cichocki N."/>
            <person name="Veneault-Fourrey C."/>
            <person name="LaButti K."/>
            <person name="Lindquist E.A."/>
            <person name="Lipzen A."/>
            <person name="Lundell T."/>
            <person name="Morin E."/>
            <person name="Murat C."/>
            <person name="Riley R."/>
            <person name="Ohm R."/>
            <person name="Sun H."/>
            <person name="Tunlid A."/>
            <person name="Henrissat B."/>
            <person name="Grigoriev I.V."/>
            <person name="Hibbett D.S."/>
            <person name="Martin F."/>
        </authorList>
    </citation>
    <scope>NUCLEOTIDE SEQUENCE [LARGE SCALE GENOMIC DNA]</scope>
    <source>
        <strain evidence="3">Ve08.2h10</strain>
    </source>
</reference>
<gene>
    <name evidence="2" type="ORF">PAXRUDRAFT_829739</name>
</gene>
<feature type="compositionally biased region" description="Basic and acidic residues" evidence="1">
    <location>
        <begin position="478"/>
        <end position="505"/>
    </location>
</feature>
<feature type="compositionally biased region" description="Basic and acidic residues" evidence="1">
    <location>
        <begin position="1358"/>
        <end position="1378"/>
    </location>
</feature>
<dbReference type="Proteomes" id="UP000054538">
    <property type="component" value="Unassembled WGS sequence"/>
</dbReference>
<feature type="compositionally biased region" description="Polar residues" evidence="1">
    <location>
        <begin position="778"/>
        <end position="792"/>
    </location>
</feature>
<feature type="region of interest" description="Disordered" evidence="1">
    <location>
        <begin position="306"/>
        <end position="368"/>
    </location>
</feature>
<evidence type="ECO:0000313" key="3">
    <source>
        <dbReference type="Proteomes" id="UP000054538"/>
    </source>
</evidence>
<keyword evidence="3" id="KW-1185">Reference proteome</keyword>
<dbReference type="HOGENOM" id="CLU_262643_0_0_1"/>
<reference evidence="2 3" key="1">
    <citation type="submission" date="2014-04" db="EMBL/GenBank/DDBJ databases">
        <authorList>
            <consortium name="DOE Joint Genome Institute"/>
            <person name="Kuo A."/>
            <person name="Kohler A."/>
            <person name="Jargeat P."/>
            <person name="Nagy L.G."/>
            <person name="Floudas D."/>
            <person name="Copeland A."/>
            <person name="Barry K.W."/>
            <person name="Cichocki N."/>
            <person name="Veneault-Fourrey C."/>
            <person name="LaButti K."/>
            <person name="Lindquist E.A."/>
            <person name="Lipzen A."/>
            <person name="Lundell T."/>
            <person name="Morin E."/>
            <person name="Murat C."/>
            <person name="Sun H."/>
            <person name="Tunlid A."/>
            <person name="Henrissat B."/>
            <person name="Grigoriev I.V."/>
            <person name="Hibbett D.S."/>
            <person name="Martin F."/>
            <person name="Nordberg H.P."/>
            <person name="Cantor M.N."/>
            <person name="Hua S.X."/>
        </authorList>
    </citation>
    <scope>NUCLEOTIDE SEQUENCE [LARGE SCALE GENOMIC DNA]</scope>
    <source>
        <strain evidence="2 3">Ve08.2h10</strain>
    </source>
</reference>
<feature type="compositionally biased region" description="Polar residues" evidence="1">
    <location>
        <begin position="839"/>
        <end position="855"/>
    </location>
</feature>